<comment type="caution">
    <text evidence="1">The sequence shown here is derived from an EMBL/GenBank/DDBJ whole genome shotgun (WGS) entry which is preliminary data.</text>
</comment>
<name>A0A9Q0QH55_SALPP</name>
<reference evidence="1" key="1">
    <citation type="submission" date="2022-11" db="EMBL/GenBank/DDBJ databases">
        <authorList>
            <person name="Hyden B.L."/>
            <person name="Feng K."/>
            <person name="Yates T."/>
            <person name="Jawdy S."/>
            <person name="Smart L.B."/>
            <person name="Muchero W."/>
        </authorList>
    </citation>
    <scope>NUCLEOTIDE SEQUENCE</scope>
    <source>
        <tissue evidence="1">Shoot tip</tissue>
    </source>
</reference>
<sequence length="148" mass="16166">MYCGEACDHDWSTPFDSLGLTNSKLVAQNIIHIALQGEIPWEKGIKTGFVGIENITCAPASNDLPVGRPDSQSRRDYYRQIRSIDMADIIEINITKSELGNGAGRVTSDCEISRDATVTCLTFSSAVFIKTPTGRFVPTSGLPWQARA</sequence>
<evidence type="ECO:0000313" key="2">
    <source>
        <dbReference type="Proteomes" id="UP001151532"/>
    </source>
</evidence>
<dbReference type="EMBL" id="JAPFFK010000016">
    <property type="protein sequence ID" value="KAJ6706585.1"/>
    <property type="molecule type" value="Genomic_DNA"/>
</dbReference>
<protein>
    <submittedName>
        <fullName evidence="1">Uncharacterized protein</fullName>
    </submittedName>
</protein>
<accession>A0A9Q0QH55</accession>
<dbReference type="AlphaFoldDB" id="A0A9Q0QH55"/>
<evidence type="ECO:0000313" key="1">
    <source>
        <dbReference type="EMBL" id="KAJ6706585.1"/>
    </source>
</evidence>
<keyword evidence="2" id="KW-1185">Reference proteome</keyword>
<dbReference type="Proteomes" id="UP001151532">
    <property type="component" value="Chromosome 3"/>
</dbReference>
<organism evidence="1 2">
    <name type="scientific">Salix purpurea</name>
    <name type="common">Purple osier willow</name>
    <dbReference type="NCBI Taxonomy" id="77065"/>
    <lineage>
        <taxon>Eukaryota</taxon>
        <taxon>Viridiplantae</taxon>
        <taxon>Streptophyta</taxon>
        <taxon>Embryophyta</taxon>
        <taxon>Tracheophyta</taxon>
        <taxon>Spermatophyta</taxon>
        <taxon>Magnoliopsida</taxon>
        <taxon>eudicotyledons</taxon>
        <taxon>Gunneridae</taxon>
        <taxon>Pentapetalae</taxon>
        <taxon>rosids</taxon>
        <taxon>fabids</taxon>
        <taxon>Malpighiales</taxon>
        <taxon>Salicaceae</taxon>
        <taxon>Saliceae</taxon>
        <taxon>Salix</taxon>
    </lineage>
</organism>
<reference evidence="1" key="2">
    <citation type="journal article" date="2023" name="Int. J. Mol. Sci.">
        <title>De Novo Assembly and Annotation of 11 Diverse Shrub Willow (Salix) Genomes Reveals Novel Gene Organization in Sex-Linked Regions.</title>
        <authorList>
            <person name="Hyden B."/>
            <person name="Feng K."/>
            <person name="Yates T.B."/>
            <person name="Jawdy S."/>
            <person name="Cereghino C."/>
            <person name="Smart L.B."/>
            <person name="Muchero W."/>
        </authorList>
    </citation>
    <scope>NUCLEOTIDE SEQUENCE</scope>
    <source>
        <tissue evidence="1">Shoot tip</tissue>
    </source>
</reference>
<gene>
    <name evidence="1" type="ORF">OIU79_011094</name>
</gene>
<proteinExistence type="predicted"/>